<name>A0ABQ4SF51_9HYPH</name>
<reference evidence="1" key="1">
    <citation type="journal article" date="2021" name="Front. Microbiol.">
        <title>Comprehensive Comparative Genomics and Phenotyping of Methylobacterium Species.</title>
        <authorList>
            <person name="Alessa O."/>
            <person name="Ogura Y."/>
            <person name="Fujitani Y."/>
            <person name="Takami H."/>
            <person name="Hayashi T."/>
            <person name="Sahin N."/>
            <person name="Tani A."/>
        </authorList>
    </citation>
    <scope>NUCLEOTIDE SEQUENCE</scope>
    <source>
        <strain evidence="1">DSM 17168</strain>
    </source>
</reference>
<dbReference type="Proteomes" id="UP001055153">
    <property type="component" value="Unassembled WGS sequence"/>
</dbReference>
<keyword evidence="2" id="KW-1185">Reference proteome</keyword>
<organism evidence="1 2">
    <name type="scientific">Methylobacterium isbiliense</name>
    <dbReference type="NCBI Taxonomy" id="315478"/>
    <lineage>
        <taxon>Bacteria</taxon>
        <taxon>Pseudomonadati</taxon>
        <taxon>Pseudomonadota</taxon>
        <taxon>Alphaproteobacteria</taxon>
        <taxon>Hyphomicrobiales</taxon>
        <taxon>Methylobacteriaceae</taxon>
        <taxon>Methylobacterium</taxon>
    </lineage>
</organism>
<reference evidence="1" key="2">
    <citation type="submission" date="2021-08" db="EMBL/GenBank/DDBJ databases">
        <authorList>
            <person name="Tani A."/>
            <person name="Ola A."/>
            <person name="Ogura Y."/>
            <person name="Katsura K."/>
            <person name="Hayashi T."/>
        </authorList>
    </citation>
    <scope>NUCLEOTIDE SEQUENCE</scope>
    <source>
        <strain evidence="1">DSM 17168</strain>
    </source>
</reference>
<evidence type="ECO:0000313" key="2">
    <source>
        <dbReference type="Proteomes" id="UP001055153"/>
    </source>
</evidence>
<accession>A0ABQ4SF51</accession>
<evidence type="ECO:0000313" key="1">
    <source>
        <dbReference type="EMBL" id="GJE00548.1"/>
    </source>
</evidence>
<protein>
    <recommendedName>
        <fullName evidence="3">DUF4089 domain-containing protein</fullName>
    </recommendedName>
</protein>
<dbReference type="EMBL" id="BPQQ01000028">
    <property type="protein sequence ID" value="GJE00548.1"/>
    <property type="molecule type" value="Genomic_DNA"/>
</dbReference>
<sequence length="74" mass="7915">MTDADRPLTDEDVHDRLHAALEALGDGRPETIRGYTAHTAARRALALLQFALVAAMEAGSDHLPGVAPPLSERD</sequence>
<comment type="caution">
    <text evidence="1">The sequence shown here is derived from an EMBL/GenBank/DDBJ whole genome shotgun (WGS) entry which is preliminary data.</text>
</comment>
<proteinExistence type="predicted"/>
<evidence type="ECO:0008006" key="3">
    <source>
        <dbReference type="Google" id="ProtNLM"/>
    </source>
</evidence>
<gene>
    <name evidence="1" type="ORF">GMJLKIPL_2471</name>
</gene>
<dbReference type="RefSeq" id="WP_238235434.1">
    <property type="nucleotide sequence ID" value="NZ_BPQQ01000028.1"/>
</dbReference>